<dbReference type="InterPro" id="IPR013320">
    <property type="entry name" value="ConA-like_dom_sf"/>
</dbReference>
<gene>
    <name evidence="7" type="ORF">QWY13_16380</name>
</gene>
<evidence type="ECO:0000313" key="8">
    <source>
        <dbReference type="Proteomes" id="UP001172142"/>
    </source>
</evidence>
<sequence>MHSGWKVLSSSPFQKLTIFASSLALLSGCALKNPLETEVKAESSKQPSHQSKTENSENKADAEKPNFIYIVLDDSGFSDLATFGSEIQTPNLDHLAENGIRYNNFHVTPVCSPTRASLLTGRNPHDVGMATVANFDMGPDLPNKRGRIKPEAGTVAEVLKENDYSTFALGKWHLSPSHQATAAGPYENWPLAKGFDRFYGFLEDSSDQYKPELVKDNSFIETPEDEDYHFSEDIVNQANQYVTDHASIDPDKPFFMYLAFGAQHQPVQVPEKYIDMYDGKYDEGWDKIREERFERQKELGIIPENTKLAPLNPGVKPWNELSEDEKEAFTRFQETYAGFLTHTDEQIGRLVDQLEAVDELEDTMIVFLSDNGASSMGKATGSINHTLAYNDIPESLTDIVDRVDDIGSDKTKSEFPAGWAQVSGTPFKLYKSTMYGAGVKSPLIISYPKGLKDKGAVRNQFAHAIDVTPTIYDLAGIELPKEIKGVKQMPLQGESFAETFEDDEVSTRDTQYFENNGQRAIYSEGWKAIAKHVPKTPYEKDVWELYHVAEDVSESKNLAADNPKKLKELQKLFDKEAKKYGVMPMSDIMGDGFLKIPEDSLRAKNQFTFYPGMSRLPEGAAPLIINRSYSITVPIIRKNENDEGVLLALGSSESGYTLYIKDNKLIYEYNRGNAVYKIESNQEVPVGISTVSFEFEHTAPHQGNGKLYINKEAVGETNIEETHKFKLSFEGLDIGKDSNYPVSKNYKDEDFDFTGEIDKVIYDIK</sequence>
<keyword evidence="3 7" id="KW-0378">Hydrolase</keyword>
<keyword evidence="4" id="KW-0106">Calcium</keyword>
<evidence type="ECO:0000313" key="7">
    <source>
        <dbReference type="EMBL" id="MDN7247058.1"/>
    </source>
</evidence>
<dbReference type="InterPro" id="IPR017850">
    <property type="entry name" value="Alkaline_phosphatase_core_sf"/>
</dbReference>
<accession>A0ABT8NH19</accession>
<feature type="region of interest" description="Disordered" evidence="5">
    <location>
        <begin position="38"/>
        <end position="60"/>
    </location>
</feature>
<reference evidence="7 8" key="1">
    <citation type="submission" date="2023-07" db="EMBL/GenBank/DDBJ databases">
        <title>Novel species in genus Planococcus.</title>
        <authorList>
            <person name="Ning S."/>
        </authorList>
    </citation>
    <scope>NUCLEOTIDE SEQUENCE [LARGE SCALE GENOMIC DNA]</scope>
    <source>
        <strain evidence="7 8">N017</strain>
    </source>
</reference>
<protein>
    <submittedName>
        <fullName evidence="7">Arylsulfatase</fullName>
        <ecNumber evidence="7">3.1.6.-</ecNumber>
    </submittedName>
</protein>
<evidence type="ECO:0000256" key="2">
    <source>
        <dbReference type="ARBA" id="ARBA00022723"/>
    </source>
</evidence>
<evidence type="ECO:0000256" key="4">
    <source>
        <dbReference type="ARBA" id="ARBA00022837"/>
    </source>
</evidence>
<dbReference type="Gene3D" id="2.60.120.200">
    <property type="match status" value="1"/>
</dbReference>
<dbReference type="Gene3D" id="3.40.720.10">
    <property type="entry name" value="Alkaline Phosphatase, subunit A"/>
    <property type="match status" value="1"/>
</dbReference>
<organism evidence="7 8">
    <name type="scientific">Planococcus shenhongbingii</name>
    <dbReference type="NCBI Taxonomy" id="3058398"/>
    <lineage>
        <taxon>Bacteria</taxon>
        <taxon>Bacillati</taxon>
        <taxon>Bacillota</taxon>
        <taxon>Bacilli</taxon>
        <taxon>Bacillales</taxon>
        <taxon>Caryophanaceae</taxon>
        <taxon>Planococcus</taxon>
    </lineage>
</organism>
<feature type="compositionally biased region" description="Basic and acidic residues" evidence="5">
    <location>
        <begin position="51"/>
        <end position="60"/>
    </location>
</feature>
<dbReference type="RefSeq" id="WP_301857370.1">
    <property type="nucleotide sequence ID" value="NZ_JAUJWU010000005.1"/>
</dbReference>
<dbReference type="Pfam" id="PF00884">
    <property type="entry name" value="Sulfatase"/>
    <property type="match status" value="1"/>
</dbReference>
<dbReference type="InterPro" id="IPR050738">
    <property type="entry name" value="Sulfatase"/>
</dbReference>
<keyword evidence="2" id="KW-0479">Metal-binding</keyword>
<evidence type="ECO:0000256" key="3">
    <source>
        <dbReference type="ARBA" id="ARBA00022801"/>
    </source>
</evidence>
<dbReference type="Proteomes" id="UP001172142">
    <property type="component" value="Unassembled WGS sequence"/>
</dbReference>
<dbReference type="InterPro" id="IPR024607">
    <property type="entry name" value="Sulfatase_CS"/>
</dbReference>
<keyword evidence="8" id="KW-1185">Reference proteome</keyword>
<comment type="similarity">
    <text evidence="1">Belongs to the sulfatase family.</text>
</comment>
<evidence type="ECO:0000259" key="6">
    <source>
        <dbReference type="Pfam" id="PF00884"/>
    </source>
</evidence>
<dbReference type="GO" id="GO:0016787">
    <property type="term" value="F:hydrolase activity"/>
    <property type="evidence" value="ECO:0007669"/>
    <property type="project" value="UniProtKB-KW"/>
</dbReference>
<feature type="domain" description="Sulfatase N-terminal" evidence="6">
    <location>
        <begin position="65"/>
        <end position="477"/>
    </location>
</feature>
<dbReference type="InterPro" id="IPR000917">
    <property type="entry name" value="Sulfatase_N"/>
</dbReference>
<dbReference type="PANTHER" id="PTHR42693:SF33">
    <property type="entry name" value="ARYLSULFATASE"/>
    <property type="match status" value="1"/>
</dbReference>
<dbReference type="SUPFAM" id="SSF53649">
    <property type="entry name" value="Alkaline phosphatase-like"/>
    <property type="match status" value="1"/>
</dbReference>
<dbReference type="PROSITE" id="PS51257">
    <property type="entry name" value="PROKAR_LIPOPROTEIN"/>
    <property type="match status" value="1"/>
</dbReference>
<dbReference type="EC" id="3.1.6.-" evidence="7"/>
<proteinExistence type="inferred from homology"/>
<name>A0ABT8NH19_9BACL</name>
<comment type="caution">
    <text evidence="7">The sequence shown here is derived from an EMBL/GenBank/DDBJ whole genome shotgun (WGS) entry which is preliminary data.</text>
</comment>
<dbReference type="CDD" id="cd16025">
    <property type="entry name" value="PAS_like"/>
    <property type="match status" value="1"/>
</dbReference>
<dbReference type="SUPFAM" id="SSF49899">
    <property type="entry name" value="Concanavalin A-like lectins/glucanases"/>
    <property type="match status" value="1"/>
</dbReference>
<dbReference type="PROSITE" id="PS00523">
    <property type="entry name" value="SULFATASE_1"/>
    <property type="match status" value="1"/>
</dbReference>
<evidence type="ECO:0000256" key="1">
    <source>
        <dbReference type="ARBA" id="ARBA00008779"/>
    </source>
</evidence>
<dbReference type="PANTHER" id="PTHR42693">
    <property type="entry name" value="ARYLSULFATASE FAMILY MEMBER"/>
    <property type="match status" value="1"/>
</dbReference>
<dbReference type="Gene3D" id="3.30.1120.10">
    <property type="match status" value="1"/>
</dbReference>
<dbReference type="EMBL" id="JAUJWU010000005">
    <property type="protein sequence ID" value="MDN7247058.1"/>
    <property type="molecule type" value="Genomic_DNA"/>
</dbReference>
<evidence type="ECO:0000256" key="5">
    <source>
        <dbReference type="SAM" id="MobiDB-lite"/>
    </source>
</evidence>